<keyword evidence="2" id="KW-0238">DNA-binding</keyword>
<reference evidence="6" key="1">
    <citation type="journal article" date="2019" name="Int. J. Syst. Evol. Microbiol.">
        <title>The Global Catalogue of Microorganisms (GCM) 10K type strain sequencing project: providing services to taxonomists for standard genome sequencing and annotation.</title>
        <authorList>
            <consortium name="The Broad Institute Genomics Platform"/>
            <consortium name="The Broad Institute Genome Sequencing Center for Infectious Disease"/>
            <person name="Wu L."/>
            <person name="Ma J."/>
        </authorList>
    </citation>
    <scope>NUCLEOTIDE SEQUENCE [LARGE SCALE GENOMIC DNA]</scope>
    <source>
        <strain evidence="6">JCM 17809</strain>
    </source>
</reference>
<dbReference type="InterPro" id="IPR036388">
    <property type="entry name" value="WH-like_DNA-bd_sf"/>
</dbReference>
<feature type="domain" description="HTH marR-type" evidence="4">
    <location>
        <begin position="31"/>
        <end position="163"/>
    </location>
</feature>
<accession>A0ABP8KMI5</accession>
<comment type="caution">
    <text evidence="5">The sequence shown here is derived from an EMBL/GenBank/DDBJ whole genome shotgun (WGS) entry which is preliminary data.</text>
</comment>
<dbReference type="SMART" id="SM00347">
    <property type="entry name" value="HTH_MARR"/>
    <property type="match status" value="1"/>
</dbReference>
<keyword evidence="6" id="KW-1185">Reference proteome</keyword>
<dbReference type="Pfam" id="PF12802">
    <property type="entry name" value="MarR_2"/>
    <property type="match status" value="1"/>
</dbReference>
<dbReference type="PROSITE" id="PS01117">
    <property type="entry name" value="HTH_MARR_1"/>
    <property type="match status" value="1"/>
</dbReference>
<evidence type="ECO:0000259" key="4">
    <source>
        <dbReference type="PROSITE" id="PS50995"/>
    </source>
</evidence>
<keyword evidence="3" id="KW-0804">Transcription</keyword>
<dbReference type="SUPFAM" id="SSF46785">
    <property type="entry name" value="Winged helix' DNA-binding domain"/>
    <property type="match status" value="1"/>
</dbReference>
<dbReference type="Gene3D" id="1.10.10.10">
    <property type="entry name" value="Winged helix-like DNA-binding domain superfamily/Winged helix DNA-binding domain"/>
    <property type="match status" value="1"/>
</dbReference>
<evidence type="ECO:0000256" key="2">
    <source>
        <dbReference type="ARBA" id="ARBA00023125"/>
    </source>
</evidence>
<gene>
    <name evidence="5" type="ORF">GCM10023168_31070</name>
</gene>
<dbReference type="EMBL" id="BAABGM010000020">
    <property type="protein sequence ID" value="GAA4410871.1"/>
    <property type="molecule type" value="Genomic_DNA"/>
</dbReference>
<dbReference type="InterPro" id="IPR036390">
    <property type="entry name" value="WH_DNA-bd_sf"/>
</dbReference>
<dbReference type="PANTHER" id="PTHR39515:SF2">
    <property type="entry name" value="HTH-TYPE TRANSCRIPTIONAL REGULATOR RV0880"/>
    <property type="match status" value="1"/>
</dbReference>
<name>A0ABP8KMI5_9MICO</name>
<dbReference type="InterPro" id="IPR023187">
    <property type="entry name" value="Tscrpt_reg_MarR-type_CS"/>
</dbReference>
<proteinExistence type="predicted"/>
<dbReference type="PROSITE" id="PS50995">
    <property type="entry name" value="HTH_MARR_2"/>
    <property type="match status" value="1"/>
</dbReference>
<evidence type="ECO:0000256" key="3">
    <source>
        <dbReference type="ARBA" id="ARBA00023163"/>
    </source>
</evidence>
<dbReference type="PANTHER" id="PTHR39515">
    <property type="entry name" value="CONSERVED PROTEIN"/>
    <property type="match status" value="1"/>
</dbReference>
<organism evidence="5 6">
    <name type="scientific">Fodinibacter luteus</name>
    <dbReference type="NCBI Taxonomy" id="552064"/>
    <lineage>
        <taxon>Bacteria</taxon>
        <taxon>Bacillati</taxon>
        <taxon>Actinomycetota</taxon>
        <taxon>Actinomycetes</taxon>
        <taxon>Micrococcales</taxon>
        <taxon>Intrasporangiaceae</taxon>
        <taxon>Fodinibacter (ex Wang et al. 2009)</taxon>
    </lineage>
</organism>
<evidence type="ECO:0000313" key="5">
    <source>
        <dbReference type="EMBL" id="GAA4410871.1"/>
    </source>
</evidence>
<dbReference type="InterPro" id="IPR000835">
    <property type="entry name" value="HTH_MarR-typ"/>
</dbReference>
<protein>
    <recommendedName>
        <fullName evidence="4">HTH marR-type domain-containing protein</fullName>
    </recommendedName>
</protein>
<sequence length="178" mass="19997">MPRRRIWLYAASNFREEFPGMPPSPTPSTPTAVLGDDLVRVVKLLHHVRQQAPRRHPQVDPMAYPLLFNLVAGPRRVSALAEAIHSDVSTVSRQVSLLVDLGFVTRGPDPDDGRAQALTLTDEGQALLHGIRDDRDRWLRGLLADWDDDDVVAFSRHLRHFAADLEASLSTPTRRTDR</sequence>
<evidence type="ECO:0000313" key="6">
    <source>
        <dbReference type="Proteomes" id="UP001500945"/>
    </source>
</evidence>
<dbReference type="InterPro" id="IPR052526">
    <property type="entry name" value="HTH-type_Bedaq_tolerance"/>
</dbReference>
<evidence type="ECO:0000256" key="1">
    <source>
        <dbReference type="ARBA" id="ARBA00023015"/>
    </source>
</evidence>
<dbReference type="Proteomes" id="UP001500945">
    <property type="component" value="Unassembled WGS sequence"/>
</dbReference>
<keyword evidence="1" id="KW-0805">Transcription regulation</keyword>